<dbReference type="GO" id="GO:0003723">
    <property type="term" value="F:RNA binding"/>
    <property type="evidence" value="ECO:0007669"/>
    <property type="project" value="TreeGrafter"/>
</dbReference>
<dbReference type="PANTHER" id="PTHR22959">
    <property type="entry name" value="PYM PROTEIN"/>
    <property type="match status" value="1"/>
</dbReference>
<evidence type="ECO:0000256" key="2">
    <source>
        <dbReference type="ARBA" id="ARBA00018898"/>
    </source>
</evidence>
<comment type="similarity">
    <text evidence="1">Belongs to the pym family.</text>
</comment>
<sequence>MIFLRGVFNRKKSANERVKRDEWAQQCGDASLLNAKHYNGTFAAIDFGFSVVIMSALHVRSDLERKRAVRFDSCNNRDNCTYKMTHPSHCPYRELYTFLVVDHKLASSSADDAIFWRSFSHISPASVQCPMKKGESQAIVMASTYIKDETGTFIPASQRPDGTWRKQRRVKDGYIPQEEVPLYESKGKQLIKKPLYPVGASPEFIAEHKAKLEALAAKNKVIPGTQTKTQEGSKKKKKKNKSKTMEPVAEGLSKIMISELEFHKEVPTHTDKSLSTAKQITTNNITKDNSSTLQKTTIEPQKRLKNLRKKIREIEVLEDKIKTGALKNPDKEILDKIGRKIEISKEIKRLETAL</sequence>
<evidence type="ECO:0000313" key="6">
    <source>
        <dbReference type="Proteomes" id="UP000078540"/>
    </source>
</evidence>
<dbReference type="EMBL" id="KQ976690">
    <property type="protein sequence ID" value="KYM78083.1"/>
    <property type="molecule type" value="Genomic_DNA"/>
</dbReference>
<evidence type="ECO:0000259" key="4">
    <source>
        <dbReference type="SMART" id="SM01273"/>
    </source>
</evidence>
<evidence type="ECO:0000256" key="1">
    <source>
        <dbReference type="ARBA" id="ARBA00009394"/>
    </source>
</evidence>
<protein>
    <recommendedName>
        <fullName evidence="2">Partner of Y14 and mago</fullName>
    </recommendedName>
</protein>
<proteinExistence type="inferred from homology"/>
<dbReference type="GO" id="GO:0035145">
    <property type="term" value="C:exon-exon junction complex"/>
    <property type="evidence" value="ECO:0007669"/>
    <property type="project" value="TreeGrafter"/>
</dbReference>
<dbReference type="SMART" id="SM01273">
    <property type="entry name" value="Mago-bind"/>
    <property type="match status" value="1"/>
</dbReference>
<reference evidence="5 6" key="1">
    <citation type="submission" date="2015-09" db="EMBL/GenBank/DDBJ databases">
        <title>Atta colombica WGS genome.</title>
        <authorList>
            <person name="Nygaard S."/>
            <person name="Hu H."/>
            <person name="Boomsma J."/>
            <person name="Zhang G."/>
        </authorList>
    </citation>
    <scope>NUCLEOTIDE SEQUENCE [LARGE SCALE GENOMIC DNA]</scope>
    <source>
        <strain evidence="5">Treedump-2</strain>
        <tissue evidence="5">Whole body</tissue>
    </source>
</reference>
<dbReference type="GO" id="GO:0005737">
    <property type="term" value="C:cytoplasm"/>
    <property type="evidence" value="ECO:0007669"/>
    <property type="project" value="TreeGrafter"/>
</dbReference>
<evidence type="ECO:0000313" key="5">
    <source>
        <dbReference type="EMBL" id="KYM78083.1"/>
    </source>
</evidence>
<dbReference type="InterPro" id="IPR036348">
    <property type="entry name" value="WIBG_N_sf"/>
</dbReference>
<dbReference type="STRING" id="520822.A0A195B0S7"/>
<dbReference type="GO" id="GO:1903259">
    <property type="term" value="P:exon-exon junction complex disassembly"/>
    <property type="evidence" value="ECO:0007669"/>
    <property type="project" value="InterPro"/>
</dbReference>
<dbReference type="AlphaFoldDB" id="A0A195B0S7"/>
<feature type="domain" description="WIBG Mago-binding" evidence="4">
    <location>
        <begin position="150"/>
        <end position="176"/>
    </location>
</feature>
<dbReference type="SUPFAM" id="SSF101931">
    <property type="entry name" value="Pym (Within the bgcn gene intron protein, WIBG), N-terminal domain"/>
    <property type="match status" value="1"/>
</dbReference>
<gene>
    <name evidence="5" type="ORF">ALC53_11551</name>
</gene>
<keyword evidence="6" id="KW-1185">Reference proteome</keyword>
<organism evidence="5 6">
    <name type="scientific">Atta colombica</name>
    <dbReference type="NCBI Taxonomy" id="520822"/>
    <lineage>
        <taxon>Eukaryota</taxon>
        <taxon>Metazoa</taxon>
        <taxon>Ecdysozoa</taxon>
        <taxon>Arthropoda</taxon>
        <taxon>Hexapoda</taxon>
        <taxon>Insecta</taxon>
        <taxon>Pterygota</taxon>
        <taxon>Neoptera</taxon>
        <taxon>Endopterygota</taxon>
        <taxon>Hymenoptera</taxon>
        <taxon>Apocrita</taxon>
        <taxon>Aculeata</taxon>
        <taxon>Formicoidea</taxon>
        <taxon>Formicidae</taxon>
        <taxon>Myrmicinae</taxon>
        <taxon>Atta</taxon>
    </lineage>
</organism>
<dbReference type="Pfam" id="PF09282">
    <property type="entry name" value="Mago-bind"/>
    <property type="match status" value="1"/>
</dbReference>
<dbReference type="InterPro" id="IPR039333">
    <property type="entry name" value="PYM1"/>
</dbReference>
<name>A0A195B0S7_9HYME</name>
<dbReference type="InterPro" id="IPR015362">
    <property type="entry name" value="WIBG_mago-bd"/>
</dbReference>
<evidence type="ECO:0000256" key="3">
    <source>
        <dbReference type="SAM" id="MobiDB-lite"/>
    </source>
</evidence>
<accession>A0A195B0S7</accession>
<feature type="region of interest" description="Disordered" evidence="3">
    <location>
        <begin position="223"/>
        <end position="247"/>
    </location>
</feature>
<dbReference type="PANTHER" id="PTHR22959:SF0">
    <property type="entry name" value="PARTNER OF Y14 AND MAGO"/>
    <property type="match status" value="1"/>
</dbReference>
<dbReference type="Proteomes" id="UP000078540">
    <property type="component" value="Unassembled WGS sequence"/>
</dbReference>